<protein>
    <submittedName>
        <fullName evidence="1">Homeodomain-like</fullName>
    </submittedName>
</protein>
<reference evidence="1" key="1">
    <citation type="submission" date="2014-07" db="EMBL/GenBank/DDBJ databases">
        <authorList>
            <person name="Zhang J.E."/>
            <person name="Yang H."/>
            <person name="Guo J."/>
            <person name="Deng Z."/>
            <person name="Luo H."/>
            <person name="Luo M."/>
            <person name="Zhao B."/>
        </authorList>
    </citation>
    <scope>NUCLEOTIDE SEQUENCE</scope>
    <source>
        <strain evidence="1">AM4</strain>
    </source>
</reference>
<sequence length="114" mass="12299">MHDRAAIRRLSAQGLGPSAIARQIGCSRSSVYRALAPDAALSYRRQRRYDIEGAAVDELLAAWPRMTAVALAARSGWSGSLRQLQREVHVRRSAAIRAADASGVVIRPAPIIPA</sequence>
<organism evidence="1">
    <name type="scientific">Actinomyces succiniciruminis</name>
    <dbReference type="NCBI Taxonomy" id="1522002"/>
    <lineage>
        <taxon>Bacteria</taxon>
        <taxon>Bacillati</taxon>
        <taxon>Actinomycetota</taxon>
        <taxon>Actinomycetes</taxon>
        <taxon>Actinomycetales</taxon>
        <taxon>Actinomycetaceae</taxon>
        <taxon>Actinomyces</taxon>
    </lineage>
</organism>
<proteinExistence type="predicted"/>
<dbReference type="InterPro" id="IPR009057">
    <property type="entry name" value="Homeodomain-like_sf"/>
</dbReference>
<dbReference type="AlphaFoldDB" id="A0A1L7RL36"/>
<dbReference type="SUPFAM" id="SSF46689">
    <property type="entry name" value="Homeodomain-like"/>
    <property type="match status" value="1"/>
</dbReference>
<keyword evidence="1" id="KW-0238">DNA-binding</keyword>
<dbReference type="GO" id="GO:0003677">
    <property type="term" value="F:DNA binding"/>
    <property type="evidence" value="ECO:0007669"/>
    <property type="project" value="UniProtKB-KW"/>
</dbReference>
<dbReference type="EMBL" id="LK995470">
    <property type="protein sequence ID" value="CED90272.1"/>
    <property type="molecule type" value="Genomic_DNA"/>
</dbReference>
<keyword evidence="1" id="KW-0371">Homeobox</keyword>
<evidence type="ECO:0000313" key="1">
    <source>
        <dbReference type="EMBL" id="CED90272.1"/>
    </source>
</evidence>
<name>A0A1L7RL36_9ACTO</name>
<dbReference type="RefSeq" id="WP_210578592.1">
    <property type="nucleotide sequence ID" value="NZ_LK995470.1"/>
</dbReference>
<dbReference type="Gene3D" id="1.10.10.60">
    <property type="entry name" value="Homeodomain-like"/>
    <property type="match status" value="1"/>
</dbReference>
<accession>A0A1L7RL36</accession>
<dbReference type="Pfam" id="PF13384">
    <property type="entry name" value="HTH_23"/>
    <property type="match status" value="1"/>
</dbReference>
<gene>
    <name evidence="1" type="ORF">AAM4_0377</name>
</gene>